<keyword evidence="3 5" id="KW-0269">Exonuclease</keyword>
<evidence type="ECO:0000256" key="2">
    <source>
        <dbReference type="ARBA" id="ARBA00022801"/>
    </source>
</evidence>
<dbReference type="PANTHER" id="PTHR23044">
    <property type="entry name" value="3'-5' EXONUCLEASE ERI1-RELATED"/>
    <property type="match status" value="1"/>
</dbReference>
<comment type="caution">
    <text evidence="5">The sequence shown here is derived from an EMBL/GenBank/DDBJ whole genome shotgun (WGS) entry which is preliminary data.</text>
</comment>
<dbReference type="InterPro" id="IPR047201">
    <property type="entry name" value="ERI-1_3'hExo-like"/>
</dbReference>
<dbReference type="EMBL" id="MLQR01000028">
    <property type="protein sequence ID" value="OIJ13417.1"/>
    <property type="molecule type" value="Genomic_DNA"/>
</dbReference>
<sequence>MSRNYVFIDFEFSMNDHTSTKDFFQEIIEVGTVVVQNNTIYDTYSSFVKPAFFPVLTKRCKTFLSIEQEQVSNGVEFHELVEMLHLIYSLGNTIVVTWGNMDMYVLRKNCEKHNLSFPKATSFIDLARDYKQFFGDQNHTGLWRALEAYGENGKGKHHRALDDALTTYEIFKKIENDKKYMKNKTKTTLGDLFNTEEIKRKFAT</sequence>
<dbReference type="OrthoDB" id="159416at2"/>
<dbReference type="Proteomes" id="UP000179524">
    <property type="component" value="Unassembled WGS sequence"/>
</dbReference>
<dbReference type="GO" id="GO:0003676">
    <property type="term" value="F:nucleic acid binding"/>
    <property type="evidence" value="ECO:0007669"/>
    <property type="project" value="InterPro"/>
</dbReference>
<organism evidence="5 6">
    <name type="scientific">Anaerobacillus alkalilacustris</name>
    <dbReference type="NCBI Taxonomy" id="393763"/>
    <lineage>
        <taxon>Bacteria</taxon>
        <taxon>Bacillati</taxon>
        <taxon>Bacillota</taxon>
        <taxon>Bacilli</taxon>
        <taxon>Bacillales</taxon>
        <taxon>Bacillaceae</taxon>
        <taxon>Anaerobacillus</taxon>
    </lineage>
</organism>
<dbReference type="Gene3D" id="3.30.420.10">
    <property type="entry name" value="Ribonuclease H-like superfamily/Ribonuclease H"/>
    <property type="match status" value="1"/>
</dbReference>
<proteinExistence type="predicted"/>
<dbReference type="NCBIfam" id="NF005838">
    <property type="entry name" value="PRK07748.1"/>
    <property type="match status" value="1"/>
</dbReference>
<evidence type="ECO:0000256" key="3">
    <source>
        <dbReference type="ARBA" id="ARBA00022839"/>
    </source>
</evidence>
<dbReference type="InterPro" id="IPR051274">
    <property type="entry name" value="3-5_Exoribonuclease"/>
</dbReference>
<gene>
    <name evidence="5" type="ORF">BKP37_10605</name>
</gene>
<keyword evidence="2" id="KW-0378">Hydrolase</keyword>
<dbReference type="SMART" id="SM00479">
    <property type="entry name" value="EXOIII"/>
    <property type="match status" value="1"/>
</dbReference>
<protein>
    <submittedName>
        <fullName evidence="5">Or 3'-5' exonuclease KapD</fullName>
    </submittedName>
</protein>
<dbReference type="InterPro" id="IPR012337">
    <property type="entry name" value="RNaseH-like_sf"/>
</dbReference>
<reference evidence="5 6" key="1">
    <citation type="submission" date="2016-10" db="EMBL/GenBank/DDBJ databases">
        <title>Draft genome sequences of four alkaliphilic bacteria belonging to the Anaerobacillus genus.</title>
        <authorList>
            <person name="Bassil N.M."/>
            <person name="Lloyd J.R."/>
        </authorList>
    </citation>
    <scope>NUCLEOTIDE SEQUENCE [LARGE SCALE GENOMIC DNA]</scope>
    <source>
        <strain evidence="5 6">DSM 18345</strain>
    </source>
</reference>
<dbReference type="RefSeq" id="WP_071309566.1">
    <property type="nucleotide sequence ID" value="NZ_MLQR01000028.1"/>
</dbReference>
<evidence type="ECO:0000313" key="5">
    <source>
        <dbReference type="EMBL" id="OIJ13417.1"/>
    </source>
</evidence>
<dbReference type="AlphaFoldDB" id="A0A1S2LP28"/>
<accession>A0A1S2LP28</accession>
<keyword evidence="1" id="KW-0540">Nuclease</keyword>
<dbReference type="GO" id="GO:0000175">
    <property type="term" value="F:3'-5'-RNA exonuclease activity"/>
    <property type="evidence" value="ECO:0007669"/>
    <property type="project" value="InterPro"/>
</dbReference>
<feature type="domain" description="Exonuclease" evidence="4">
    <location>
        <begin position="4"/>
        <end position="180"/>
    </location>
</feature>
<dbReference type="InterPro" id="IPR036397">
    <property type="entry name" value="RNaseH_sf"/>
</dbReference>
<dbReference type="CDD" id="cd06133">
    <property type="entry name" value="ERI-1_3'hExo_like"/>
    <property type="match status" value="1"/>
</dbReference>
<keyword evidence="6" id="KW-1185">Reference proteome</keyword>
<name>A0A1S2LP28_9BACI</name>
<dbReference type="PANTHER" id="PTHR23044:SF61">
    <property type="entry name" value="3'-5' EXORIBONUCLEASE 1-RELATED"/>
    <property type="match status" value="1"/>
</dbReference>
<dbReference type="Pfam" id="PF00929">
    <property type="entry name" value="RNase_T"/>
    <property type="match status" value="1"/>
</dbReference>
<dbReference type="InterPro" id="IPR013520">
    <property type="entry name" value="Ribonucl_H"/>
</dbReference>
<evidence type="ECO:0000256" key="1">
    <source>
        <dbReference type="ARBA" id="ARBA00022722"/>
    </source>
</evidence>
<dbReference type="SUPFAM" id="SSF53098">
    <property type="entry name" value="Ribonuclease H-like"/>
    <property type="match status" value="1"/>
</dbReference>
<evidence type="ECO:0000259" key="4">
    <source>
        <dbReference type="SMART" id="SM00479"/>
    </source>
</evidence>
<evidence type="ECO:0000313" key="6">
    <source>
        <dbReference type="Proteomes" id="UP000179524"/>
    </source>
</evidence>